<sequence>MAAPTLEEIAAANRVMMYRLDNISHVAHNANIELDASSACVGNSRCRYIQVLLYVVRAGLLPMARLSDYWFKVDEPLIGAFIERWRPEIHSFHIARVHCYT</sequence>
<gene>
    <name evidence="1" type="ORF">PIB30_091035</name>
</gene>
<keyword evidence="2" id="KW-1185">Reference proteome</keyword>
<reference evidence="1 2" key="1">
    <citation type="journal article" date="2023" name="Plants (Basel)">
        <title>Bridging the Gap: Combining Genomics and Transcriptomics Approaches to Understand Stylosanthes scabra, an Orphan Legume from the Brazilian Caatinga.</title>
        <authorList>
            <person name="Ferreira-Neto J.R.C."/>
            <person name="da Silva M.D."/>
            <person name="Binneck E."/>
            <person name="de Melo N.F."/>
            <person name="da Silva R.H."/>
            <person name="de Melo A.L.T.M."/>
            <person name="Pandolfi V."/>
            <person name="Bustamante F.O."/>
            <person name="Brasileiro-Vidal A.C."/>
            <person name="Benko-Iseppon A.M."/>
        </authorList>
    </citation>
    <scope>NUCLEOTIDE SEQUENCE [LARGE SCALE GENOMIC DNA]</scope>
    <source>
        <tissue evidence="1">Leaves</tissue>
    </source>
</reference>
<dbReference type="EMBL" id="JASCZI010122621">
    <property type="protein sequence ID" value="MED6164535.1"/>
    <property type="molecule type" value="Genomic_DNA"/>
</dbReference>
<name>A0ABU6UTA7_9FABA</name>
<proteinExistence type="predicted"/>
<comment type="caution">
    <text evidence="1">The sequence shown here is derived from an EMBL/GenBank/DDBJ whole genome shotgun (WGS) entry which is preliminary data.</text>
</comment>
<evidence type="ECO:0000313" key="1">
    <source>
        <dbReference type="EMBL" id="MED6164535.1"/>
    </source>
</evidence>
<evidence type="ECO:0000313" key="2">
    <source>
        <dbReference type="Proteomes" id="UP001341840"/>
    </source>
</evidence>
<organism evidence="1 2">
    <name type="scientific">Stylosanthes scabra</name>
    <dbReference type="NCBI Taxonomy" id="79078"/>
    <lineage>
        <taxon>Eukaryota</taxon>
        <taxon>Viridiplantae</taxon>
        <taxon>Streptophyta</taxon>
        <taxon>Embryophyta</taxon>
        <taxon>Tracheophyta</taxon>
        <taxon>Spermatophyta</taxon>
        <taxon>Magnoliopsida</taxon>
        <taxon>eudicotyledons</taxon>
        <taxon>Gunneridae</taxon>
        <taxon>Pentapetalae</taxon>
        <taxon>rosids</taxon>
        <taxon>fabids</taxon>
        <taxon>Fabales</taxon>
        <taxon>Fabaceae</taxon>
        <taxon>Papilionoideae</taxon>
        <taxon>50 kb inversion clade</taxon>
        <taxon>dalbergioids sensu lato</taxon>
        <taxon>Dalbergieae</taxon>
        <taxon>Pterocarpus clade</taxon>
        <taxon>Stylosanthes</taxon>
    </lineage>
</organism>
<dbReference type="Proteomes" id="UP001341840">
    <property type="component" value="Unassembled WGS sequence"/>
</dbReference>
<accession>A0ABU6UTA7</accession>
<protein>
    <submittedName>
        <fullName evidence="1">Uncharacterized protein</fullName>
    </submittedName>
</protein>